<keyword evidence="21" id="KW-1185">Reference proteome</keyword>
<evidence type="ECO:0000256" key="5">
    <source>
        <dbReference type="ARBA" id="ARBA00022516"/>
    </source>
</evidence>
<dbReference type="AlphaFoldDB" id="A0A6P4JIC4"/>
<evidence type="ECO:0000313" key="22">
    <source>
        <dbReference type="RefSeq" id="XP_017034332.1"/>
    </source>
</evidence>
<keyword evidence="9 20" id="KW-1133">Transmembrane helix</keyword>
<evidence type="ECO:0000256" key="15">
    <source>
        <dbReference type="ARBA" id="ARBA00025707"/>
    </source>
</evidence>
<proteinExistence type="inferred from homology"/>
<feature type="compositionally biased region" description="Basic and acidic residues" evidence="19">
    <location>
        <begin position="471"/>
        <end position="504"/>
    </location>
</feature>
<feature type="transmembrane region" description="Helical" evidence="20">
    <location>
        <begin position="266"/>
        <end position="287"/>
    </location>
</feature>
<evidence type="ECO:0000256" key="19">
    <source>
        <dbReference type="SAM" id="MobiDB-lite"/>
    </source>
</evidence>
<evidence type="ECO:0000256" key="4">
    <source>
        <dbReference type="ARBA" id="ARBA00010323"/>
    </source>
</evidence>
<dbReference type="Pfam" id="PF03062">
    <property type="entry name" value="MBOAT"/>
    <property type="match status" value="1"/>
</dbReference>
<evidence type="ECO:0000256" key="10">
    <source>
        <dbReference type="ARBA" id="ARBA00023098"/>
    </source>
</evidence>
<evidence type="ECO:0000256" key="9">
    <source>
        <dbReference type="ARBA" id="ARBA00022989"/>
    </source>
</evidence>
<accession>A0A6P4JIC4</accession>
<evidence type="ECO:0000256" key="3">
    <source>
        <dbReference type="ARBA" id="ARBA00005074"/>
    </source>
</evidence>
<protein>
    <recommendedName>
        <fullName evidence="18">Lysophospholipid acyltransferase 5</fullName>
        <ecNumber evidence="16">2.3.1.23</ecNumber>
        <ecNumber evidence="17">2.3.1.n6</ecNumber>
    </recommendedName>
</protein>
<reference evidence="22 23" key="1">
    <citation type="submission" date="2025-04" db="UniProtKB">
        <authorList>
            <consortium name="RefSeq"/>
        </authorList>
    </citation>
    <scope>IDENTIFICATION</scope>
</reference>
<dbReference type="EC" id="2.3.1.n6" evidence="17"/>
<comment type="pathway">
    <text evidence="15">Phospholipid metabolism.</text>
</comment>
<keyword evidence="13" id="KW-1208">Phospholipid metabolism</keyword>
<keyword evidence="10" id="KW-0443">Lipid metabolism</keyword>
<feature type="transmembrane region" description="Helical" evidence="20">
    <location>
        <begin position="346"/>
        <end position="367"/>
    </location>
</feature>
<dbReference type="PANTHER" id="PTHR13906:SF14">
    <property type="entry name" value="LYSOPHOSPHOLIPID ACYLTRANSFERASE 5"/>
    <property type="match status" value="1"/>
</dbReference>
<dbReference type="OrthoDB" id="5974730at2759"/>
<evidence type="ECO:0000256" key="14">
    <source>
        <dbReference type="ARBA" id="ARBA00023315"/>
    </source>
</evidence>
<feature type="transmembrane region" description="Helical" evidence="20">
    <location>
        <begin position="406"/>
        <end position="430"/>
    </location>
</feature>
<dbReference type="GO" id="GO:0016020">
    <property type="term" value="C:membrane"/>
    <property type="evidence" value="ECO:0007669"/>
    <property type="project" value="UniProtKB-SubCell"/>
</dbReference>
<dbReference type="OMA" id="NAWVSRY"/>
<evidence type="ECO:0000256" key="13">
    <source>
        <dbReference type="ARBA" id="ARBA00023264"/>
    </source>
</evidence>
<keyword evidence="11 20" id="KW-0472">Membrane</keyword>
<dbReference type="Proteomes" id="UP001652661">
    <property type="component" value="Chromosome 3L"/>
</dbReference>
<dbReference type="InterPro" id="IPR049941">
    <property type="entry name" value="LPLAT_7/PORCN-like"/>
</dbReference>
<dbReference type="GO" id="GO:0030258">
    <property type="term" value="P:lipid modification"/>
    <property type="evidence" value="ECO:0007669"/>
    <property type="project" value="TreeGrafter"/>
</dbReference>
<feature type="transmembrane region" description="Helical" evidence="20">
    <location>
        <begin position="442"/>
        <end position="460"/>
    </location>
</feature>
<feature type="region of interest" description="Disordered" evidence="19">
    <location>
        <begin position="468"/>
        <end position="504"/>
    </location>
</feature>
<comment type="pathway">
    <text evidence="3">Lipid metabolism; phospholipid metabolism.</text>
</comment>
<gene>
    <name evidence="22 23" type="primary">LOC108083157</name>
</gene>
<evidence type="ECO:0000256" key="12">
    <source>
        <dbReference type="ARBA" id="ARBA00023209"/>
    </source>
</evidence>
<feature type="transmembrane region" description="Helical" evidence="20">
    <location>
        <begin position="57"/>
        <end position="74"/>
    </location>
</feature>
<keyword evidence="8" id="KW-0256">Endoplasmic reticulum</keyword>
<dbReference type="InterPro" id="IPR004299">
    <property type="entry name" value="MBOAT_fam"/>
</dbReference>
<keyword evidence="14 22" id="KW-0012">Acyltransferase</keyword>
<evidence type="ECO:0000256" key="11">
    <source>
        <dbReference type="ARBA" id="ARBA00023136"/>
    </source>
</evidence>
<evidence type="ECO:0000256" key="2">
    <source>
        <dbReference type="ARBA" id="ARBA00004240"/>
    </source>
</evidence>
<feature type="transmembrane region" description="Helical" evidence="20">
    <location>
        <begin position="215"/>
        <end position="236"/>
    </location>
</feature>
<feature type="transmembrane region" description="Helical" evidence="20">
    <location>
        <begin position="31"/>
        <end position="50"/>
    </location>
</feature>
<name>A0A6P4JIC4_DROKI</name>
<dbReference type="GO" id="GO:0047184">
    <property type="term" value="F:1-acylglycerophosphocholine O-acyltransferase activity"/>
    <property type="evidence" value="ECO:0007669"/>
    <property type="project" value="UniProtKB-EC"/>
</dbReference>
<evidence type="ECO:0000256" key="1">
    <source>
        <dbReference type="ARBA" id="ARBA00004141"/>
    </source>
</evidence>
<keyword evidence="6" id="KW-0808">Transferase</keyword>
<organism evidence="21 23">
    <name type="scientific">Drosophila kikkawai</name>
    <name type="common">Fruit fly</name>
    <dbReference type="NCBI Taxonomy" id="30033"/>
    <lineage>
        <taxon>Eukaryota</taxon>
        <taxon>Metazoa</taxon>
        <taxon>Ecdysozoa</taxon>
        <taxon>Arthropoda</taxon>
        <taxon>Hexapoda</taxon>
        <taxon>Insecta</taxon>
        <taxon>Pterygota</taxon>
        <taxon>Neoptera</taxon>
        <taxon>Endopterygota</taxon>
        <taxon>Diptera</taxon>
        <taxon>Brachycera</taxon>
        <taxon>Muscomorpha</taxon>
        <taxon>Ephydroidea</taxon>
        <taxon>Drosophilidae</taxon>
        <taxon>Drosophila</taxon>
        <taxon>Sophophora</taxon>
    </lineage>
</organism>
<dbReference type="GO" id="GO:0071617">
    <property type="term" value="F:lysophospholipid acyltransferase activity"/>
    <property type="evidence" value="ECO:0007669"/>
    <property type="project" value="TreeGrafter"/>
</dbReference>
<dbReference type="RefSeq" id="XP_017034332.1">
    <property type="nucleotide sequence ID" value="XM_017178843.1"/>
</dbReference>
<feature type="transmembrane region" description="Helical" evidence="20">
    <location>
        <begin position="102"/>
        <end position="120"/>
    </location>
</feature>
<sequence length="504" mass="58272">MTEEYSEILPQRGLMDGIASLVGVPVEALRLLLTILAGYPVAFVYLKFIAGINDKKVHHLFFAASGAGLCYFNYGSDTYHSLLGIVTTYFLVLFLRKKTQIFLTLNFVFHMSYLLLGYFFTSSNDYDILWTMPQCILVLRMIGFGFDVTDGLKAESELSKDQRETALREPPSLLELLAFAYFPSGFLVGPQFPYRRYQSFINGQFRKHEGSFEAGVRRFGAGAFYLLVCQVGLSYFPDSYFLTPEFAEQSFIKRIYFLGFWAKFSLYKYISCWLLTEGALIGIGLTYKGKNKDGEPDWSGCSNVKLMLLETGNTMEHYVQSFNVNTNQWVGQYIYKRLKFLNNRTISYGAALGFLAVWHGYHCGYYMTFLMEYMVVSTEKQITRFYTSVVLPKWGEVLNNSDIYKLLYFIALKSYNICFMGWCLTAFVFLKYERWIVVYGAVNYYGFTFLFLWAVFYHTYRTLFRVSSRKPGGEDERPVESKTEEKKSQEQISGEKDADDKKSE</sequence>
<comment type="subcellular location">
    <subcellularLocation>
        <location evidence="2">Endoplasmic reticulum</location>
    </subcellularLocation>
    <subcellularLocation>
        <location evidence="1">Membrane</location>
        <topology evidence="1">Multi-pass membrane protein</topology>
    </subcellularLocation>
</comment>
<dbReference type="PANTHER" id="PTHR13906">
    <property type="entry name" value="PORCUPINE"/>
    <property type="match status" value="1"/>
</dbReference>
<feature type="transmembrane region" description="Helical" evidence="20">
    <location>
        <begin position="80"/>
        <end position="95"/>
    </location>
</feature>
<keyword evidence="12" id="KW-0594">Phospholipid biosynthesis</keyword>
<evidence type="ECO:0000313" key="21">
    <source>
        <dbReference type="Proteomes" id="UP001652661"/>
    </source>
</evidence>
<keyword evidence="5" id="KW-0444">Lipid biosynthesis</keyword>
<evidence type="ECO:0000256" key="8">
    <source>
        <dbReference type="ARBA" id="ARBA00022824"/>
    </source>
</evidence>
<dbReference type="GO" id="GO:0005783">
    <property type="term" value="C:endoplasmic reticulum"/>
    <property type="evidence" value="ECO:0007669"/>
    <property type="project" value="UniProtKB-SubCell"/>
</dbReference>
<keyword evidence="7 20" id="KW-0812">Transmembrane</keyword>
<evidence type="ECO:0000256" key="6">
    <source>
        <dbReference type="ARBA" id="ARBA00022679"/>
    </source>
</evidence>
<dbReference type="RefSeq" id="XP_017034333.1">
    <property type="nucleotide sequence ID" value="XM_017178844.1"/>
</dbReference>
<feature type="transmembrane region" description="Helical" evidence="20">
    <location>
        <begin position="176"/>
        <end position="194"/>
    </location>
</feature>
<evidence type="ECO:0000256" key="17">
    <source>
        <dbReference type="ARBA" id="ARBA00038923"/>
    </source>
</evidence>
<comment type="similarity">
    <text evidence="4">Belongs to the membrane-bound acyltransferase family.</text>
</comment>
<evidence type="ECO:0000256" key="18">
    <source>
        <dbReference type="ARBA" id="ARBA00039721"/>
    </source>
</evidence>
<evidence type="ECO:0000256" key="20">
    <source>
        <dbReference type="SAM" id="Phobius"/>
    </source>
</evidence>
<evidence type="ECO:0000256" key="16">
    <source>
        <dbReference type="ARBA" id="ARBA00026120"/>
    </source>
</evidence>
<dbReference type="EC" id="2.3.1.23" evidence="16"/>
<evidence type="ECO:0000256" key="7">
    <source>
        <dbReference type="ARBA" id="ARBA00022692"/>
    </source>
</evidence>
<evidence type="ECO:0000313" key="23">
    <source>
        <dbReference type="RefSeq" id="XP_017034333.1"/>
    </source>
</evidence>
<dbReference type="GO" id="GO:0006656">
    <property type="term" value="P:phosphatidylcholine biosynthetic process"/>
    <property type="evidence" value="ECO:0007669"/>
    <property type="project" value="TreeGrafter"/>
</dbReference>